<feature type="compositionally biased region" description="Polar residues" evidence="1">
    <location>
        <begin position="219"/>
        <end position="230"/>
    </location>
</feature>
<evidence type="ECO:0000256" key="1">
    <source>
        <dbReference type="SAM" id="MobiDB-lite"/>
    </source>
</evidence>
<sequence length="508" mass="57070">MASSPIKIKDELLVNDAPVQSADETRCGGRASTSHGRHRIDHTALVHFPSNEASKLSYPLGCPVWYNFENSDSADMNFYHGHVKGVAMDCVSRKFVYKIQKADSVSAWHEDEEKGQYDLVYEDDVAYAMSCPVRVSLECGKEFDGEIICFSRTRNDKGQINHVYSGLLFIEKNKLKVQHGIQSNQITYRHNIDEQRTLEITAAPVHISSDQSDAKETLSKSSHGSTQGSLKWTPPSPSKRKAQCISDTAWQMSQTLEHAGTPKKKPRKGSELSLHLTVPFWLMKAGDNLIGENCLNTKSAFFTTCARTNLMPCDLLSYLTTLHSREMHTDLVNDSRRDIERKVNCPINIRMRPNSVIISITSTSKDQSIRTQNVVRFKKLIQKLLLSFVKDEKSTGRLLFDLAKNASGSYKIQHAKNGAVKQQSIVDQDGLVWMQLVELPLELSKTKKCALHADIEKVRDRETPVFIGESSLCDPYVLVYGYDIDKVARATIATENIIFSHTRTNGKG</sequence>
<reference evidence="2 3" key="1">
    <citation type="journal article" date="2020" name="G3 (Bethesda)">
        <title>Improved Reference Genome for Cyclotella cryptica CCMP332, a Model for Cell Wall Morphogenesis, Salinity Adaptation, and Lipid Production in Diatoms (Bacillariophyta).</title>
        <authorList>
            <person name="Roberts W.R."/>
            <person name="Downey K.M."/>
            <person name="Ruck E.C."/>
            <person name="Traller J.C."/>
            <person name="Alverson A.J."/>
        </authorList>
    </citation>
    <scope>NUCLEOTIDE SEQUENCE [LARGE SCALE GENOMIC DNA]</scope>
    <source>
        <strain evidence="2 3">CCMP332</strain>
    </source>
</reference>
<organism evidence="2 3">
    <name type="scientific">Cyclotella cryptica</name>
    <dbReference type="NCBI Taxonomy" id="29204"/>
    <lineage>
        <taxon>Eukaryota</taxon>
        <taxon>Sar</taxon>
        <taxon>Stramenopiles</taxon>
        <taxon>Ochrophyta</taxon>
        <taxon>Bacillariophyta</taxon>
        <taxon>Coscinodiscophyceae</taxon>
        <taxon>Thalassiosirophycidae</taxon>
        <taxon>Stephanodiscales</taxon>
        <taxon>Stephanodiscaceae</taxon>
        <taxon>Cyclotella</taxon>
    </lineage>
</organism>
<dbReference type="Proteomes" id="UP001516023">
    <property type="component" value="Unassembled WGS sequence"/>
</dbReference>
<protein>
    <submittedName>
        <fullName evidence="2">Uncharacterized protein</fullName>
    </submittedName>
</protein>
<evidence type="ECO:0000313" key="2">
    <source>
        <dbReference type="EMBL" id="KAL3788287.1"/>
    </source>
</evidence>
<accession>A0ABD3PKM2</accession>
<feature type="region of interest" description="Disordered" evidence="1">
    <location>
        <begin position="204"/>
        <end position="244"/>
    </location>
</feature>
<keyword evidence="3" id="KW-1185">Reference proteome</keyword>
<dbReference type="AlphaFoldDB" id="A0ABD3PKM2"/>
<evidence type="ECO:0000313" key="3">
    <source>
        <dbReference type="Proteomes" id="UP001516023"/>
    </source>
</evidence>
<dbReference type="EMBL" id="JABMIG020000158">
    <property type="protein sequence ID" value="KAL3788287.1"/>
    <property type="molecule type" value="Genomic_DNA"/>
</dbReference>
<gene>
    <name evidence="2" type="ORF">HJC23_002861</name>
</gene>
<proteinExistence type="predicted"/>
<name>A0ABD3PKM2_9STRA</name>
<comment type="caution">
    <text evidence="2">The sequence shown here is derived from an EMBL/GenBank/DDBJ whole genome shotgun (WGS) entry which is preliminary data.</text>
</comment>